<proteinExistence type="predicted"/>
<feature type="compositionally biased region" description="Gly residues" evidence="1">
    <location>
        <begin position="16"/>
        <end position="25"/>
    </location>
</feature>
<evidence type="ECO:0000313" key="2">
    <source>
        <dbReference type="EMBL" id="CAA9533117.1"/>
    </source>
</evidence>
<reference evidence="2" key="1">
    <citation type="submission" date="2020-02" db="EMBL/GenBank/DDBJ databases">
        <authorList>
            <person name="Meier V. D."/>
        </authorList>
    </citation>
    <scope>NUCLEOTIDE SEQUENCE</scope>
    <source>
        <strain evidence="2">AVDCRST_MAG62</strain>
    </source>
</reference>
<evidence type="ECO:0000256" key="1">
    <source>
        <dbReference type="SAM" id="MobiDB-lite"/>
    </source>
</evidence>
<dbReference type="EMBL" id="CADCWB010000254">
    <property type="protein sequence ID" value="CAA9533117.1"/>
    <property type="molecule type" value="Genomic_DNA"/>
</dbReference>
<sequence length="25" mass="2759">PVGWRRAGRRQRGVVRAGGRGPFPL</sequence>
<feature type="compositionally biased region" description="Basic residues" evidence="1">
    <location>
        <begin position="1"/>
        <end position="13"/>
    </location>
</feature>
<feature type="non-terminal residue" evidence="2">
    <location>
        <position position="1"/>
    </location>
</feature>
<organism evidence="2">
    <name type="scientific">uncultured Sphingomonas sp</name>
    <dbReference type="NCBI Taxonomy" id="158754"/>
    <lineage>
        <taxon>Bacteria</taxon>
        <taxon>Pseudomonadati</taxon>
        <taxon>Pseudomonadota</taxon>
        <taxon>Alphaproteobacteria</taxon>
        <taxon>Sphingomonadales</taxon>
        <taxon>Sphingomonadaceae</taxon>
        <taxon>Sphingomonas</taxon>
        <taxon>environmental samples</taxon>
    </lineage>
</organism>
<gene>
    <name evidence="2" type="ORF">AVDCRST_MAG62-2066</name>
</gene>
<feature type="region of interest" description="Disordered" evidence="1">
    <location>
        <begin position="1"/>
        <end position="25"/>
    </location>
</feature>
<dbReference type="AlphaFoldDB" id="A0A6J4TWX2"/>
<protein>
    <submittedName>
        <fullName evidence="2">Uncharacterized protein</fullName>
    </submittedName>
</protein>
<feature type="non-terminal residue" evidence="2">
    <location>
        <position position="25"/>
    </location>
</feature>
<accession>A0A6J4TWX2</accession>
<name>A0A6J4TWX2_9SPHN</name>